<reference evidence="3" key="1">
    <citation type="journal article" date="2019" name="Int. J. Syst. Evol. Microbiol.">
        <title>The Global Catalogue of Microorganisms (GCM) 10K type strain sequencing project: providing services to taxonomists for standard genome sequencing and annotation.</title>
        <authorList>
            <consortium name="The Broad Institute Genomics Platform"/>
            <consortium name="The Broad Institute Genome Sequencing Center for Infectious Disease"/>
            <person name="Wu L."/>
            <person name="Ma J."/>
        </authorList>
    </citation>
    <scope>NUCLEOTIDE SEQUENCE [LARGE SCALE GENOMIC DNA]</scope>
    <source>
        <strain evidence="3">CCUG 62221</strain>
    </source>
</reference>
<feature type="chain" id="PRO_5046912169" evidence="1">
    <location>
        <begin position="19"/>
        <end position="292"/>
    </location>
</feature>
<evidence type="ECO:0000256" key="1">
    <source>
        <dbReference type="SAM" id="SignalP"/>
    </source>
</evidence>
<dbReference type="RefSeq" id="WP_386809222.1">
    <property type="nucleotide sequence ID" value="NZ_JBHTMV010000004.1"/>
</dbReference>
<dbReference type="Proteomes" id="UP001597241">
    <property type="component" value="Unassembled WGS sequence"/>
</dbReference>
<keyword evidence="1" id="KW-0732">Signal</keyword>
<proteinExistence type="predicted"/>
<keyword evidence="3" id="KW-1185">Reference proteome</keyword>
<gene>
    <name evidence="2" type="ORF">ACFQ5N_09300</name>
</gene>
<feature type="signal peptide" evidence="1">
    <location>
        <begin position="1"/>
        <end position="18"/>
    </location>
</feature>
<dbReference type="EMBL" id="JBHTMV010000004">
    <property type="protein sequence ID" value="MFD1294029.1"/>
    <property type="molecule type" value="Genomic_DNA"/>
</dbReference>
<name>A0ABW3WNN4_9FLAO</name>
<dbReference type="PROSITE" id="PS51257">
    <property type="entry name" value="PROKAR_LIPOPROTEIN"/>
    <property type="match status" value="1"/>
</dbReference>
<evidence type="ECO:0000313" key="2">
    <source>
        <dbReference type="EMBL" id="MFD1294029.1"/>
    </source>
</evidence>
<comment type="caution">
    <text evidence="2">The sequence shown here is derived from an EMBL/GenBank/DDBJ whole genome shotgun (WGS) entry which is preliminary data.</text>
</comment>
<evidence type="ECO:0000313" key="3">
    <source>
        <dbReference type="Proteomes" id="UP001597241"/>
    </source>
</evidence>
<protein>
    <submittedName>
        <fullName evidence="2">Anti-sigma factor</fullName>
    </submittedName>
</protein>
<sequence>MAKIKVLFSLLALGLAFASCDDNDDTPKYKDLELNISGLEDLGTDYVYEGWIIVDGTPVTTGRFSVDANGELSQESFSLDYEDVSNASTFVLTIEPSVGDDPAPSSVHILAGDFNGTSGSLSIEHAAALGNDYTTAAGKYILATPTDDLDTNENSGLWFLSLETGSPTVGLDLPTLPDGWKYEGWAVIDGTPVSTGTFTAFDVADDFNGFSGMNAGPPFPGEDFLENAPSGLTFPVDLESGVAVISIEPYPDNSAAPFLLKPLVGNIPSGAIDHTTYDMGQNLNFPTGTVSR</sequence>
<accession>A0ABW3WNN4</accession>
<organism evidence="2 3">
    <name type="scientific">Lutibacter holmesii</name>
    <dbReference type="NCBI Taxonomy" id="1137985"/>
    <lineage>
        <taxon>Bacteria</taxon>
        <taxon>Pseudomonadati</taxon>
        <taxon>Bacteroidota</taxon>
        <taxon>Flavobacteriia</taxon>
        <taxon>Flavobacteriales</taxon>
        <taxon>Flavobacteriaceae</taxon>
        <taxon>Lutibacter</taxon>
    </lineage>
</organism>